<accession>A0A0R3WE80</accession>
<dbReference type="WBParaSite" id="TASK_0000911201-mRNA-1">
    <property type="protein sequence ID" value="TASK_0000911201-mRNA-1"/>
    <property type="gene ID" value="TASK_0000911201"/>
</dbReference>
<dbReference type="CDD" id="cd17075">
    <property type="entry name" value="UBX1_UBXN9"/>
    <property type="match status" value="1"/>
</dbReference>
<protein>
    <submittedName>
        <fullName evidence="5">UBX domain-containing protein</fullName>
    </submittedName>
</protein>
<feature type="region of interest" description="Disordered" evidence="1">
    <location>
        <begin position="146"/>
        <end position="247"/>
    </location>
</feature>
<reference evidence="3 4" key="2">
    <citation type="submission" date="2018-11" db="EMBL/GenBank/DDBJ databases">
        <authorList>
            <consortium name="Pathogen Informatics"/>
        </authorList>
    </citation>
    <scope>NUCLEOTIDE SEQUENCE [LARGE SCALE GENOMIC DNA]</scope>
</reference>
<evidence type="ECO:0000313" key="5">
    <source>
        <dbReference type="WBParaSite" id="TASK_0000911201-mRNA-1"/>
    </source>
</evidence>
<dbReference type="GO" id="GO:0006886">
    <property type="term" value="P:intracellular protein transport"/>
    <property type="evidence" value="ECO:0007669"/>
    <property type="project" value="TreeGrafter"/>
</dbReference>
<dbReference type="GO" id="GO:0012506">
    <property type="term" value="C:vesicle membrane"/>
    <property type="evidence" value="ECO:0007669"/>
    <property type="project" value="TreeGrafter"/>
</dbReference>
<gene>
    <name evidence="3" type="ORF">TASK_LOCUS9113</name>
</gene>
<dbReference type="AlphaFoldDB" id="A0A0R3WE80"/>
<dbReference type="SUPFAM" id="SSF54236">
    <property type="entry name" value="Ubiquitin-like"/>
    <property type="match status" value="1"/>
</dbReference>
<dbReference type="InterPro" id="IPR001012">
    <property type="entry name" value="UBX_dom"/>
</dbReference>
<dbReference type="Gene3D" id="3.10.20.90">
    <property type="entry name" value="Phosphatidylinositol 3-kinase Catalytic Subunit, Chain A, domain 1"/>
    <property type="match status" value="2"/>
</dbReference>
<dbReference type="PROSITE" id="PS50033">
    <property type="entry name" value="UBX"/>
    <property type="match status" value="1"/>
</dbReference>
<dbReference type="InterPro" id="IPR059238">
    <property type="entry name" value="UBX1_UBXN9"/>
</dbReference>
<keyword evidence="4" id="KW-1185">Reference proteome</keyword>
<dbReference type="PANTHER" id="PTHR46467:SF1">
    <property type="entry name" value="TETHER CONTAINING UBX DOMAIN FOR GLUT4"/>
    <property type="match status" value="1"/>
</dbReference>
<evidence type="ECO:0000256" key="1">
    <source>
        <dbReference type="SAM" id="MobiDB-lite"/>
    </source>
</evidence>
<sequence length="615" mass="67439">MRPTNVNVFFLTTAFLLVSERYKKRTVDLSLPFMYSGLTNRATLELVAYDEGETVAKPSTSTVRIGIRLEDGHRAECSGHASSSIWSILESLASHDKRVATLLIPTTDGLVPTVVYLQNQISGEESLRETTLDSLGIRSSALFQLHHGPPQPIIGAVKGPPSGGASLPTSEKEQPSLTSATGTSQPTCEEHLPQGESTSMLQSGCSSSDTGASESSPPAKRPPPPPAPQPSSSLEPVAETSQPTYKQHLPQGESASIIFPSGSGSAPGVGTSSTLEPFSIFASASSRSMFDPDESTREHPKKSITVGEMIGVSLEPDAPTSVQQGAVLEHTPQFKVRPISKSVVHVLIHSFSSSFTQLLIHLIIPPSNNSLNQSFSHSVYKTLLVMFVPFYPQFPTETEGQHLLHLKEAVGSLGTPGEACEREEVIFQRQTSVLHDTESEELSDEYFQLTERELRLIISDLRKEAGTDVLLGERSVQRSAGSARIENCQRCIIRFTWPDDICLQACFRPQEHVSALYEFIRERLANRDLPFKLFTTPPRVILSNLDETLIQSHLKCRYASAAYRHIPLCCALHCLLEEILLLREADDTVISLNRESDSVYAFTWSLDSFQLSLLA</sequence>
<dbReference type="STRING" id="60517.A0A0R3WE80"/>
<dbReference type="PANTHER" id="PTHR46467">
    <property type="entry name" value="TETHER CONTAINING UBX DOMAIN FOR GLUT4"/>
    <property type="match status" value="1"/>
</dbReference>
<organism evidence="5">
    <name type="scientific">Taenia asiatica</name>
    <name type="common">Asian tapeworm</name>
    <dbReference type="NCBI Taxonomy" id="60517"/>
    <lineage>
        <taxon>Eukaryota</taxon>
        <taxon>Metazoa</taxon>
        <taxon>Spiralia</taxon>
        <taxon>Lophotrochozoa</taxon>
        <taxon>Platyhelminthes</taxon>
        <taxon>Cestoda</taxon>
        <taxon>Eucestoda</taxon>
        <taxon>Cyclophyllidea</taxon>
        <taxon>Taeniidae</taxon>
        <taxon>Taenia</taxon>
    </lineage>
</organism>
<dbReference type="Proteomes" id="UP000282613">
    <property type="component" value="Unassembled WGS sequence"/>
</dbReference>
<proteinExistence type="predicted"/>
<evidence type="ECO:0000313" key="3">
    <source>
        <dbReference type="EMBL" id="VDK41900.1"/>
    </source>
</evidence>
<dbReference type="InterPro" id="IPR029071">
    <property type="entry name" value="Ubiquitin-like_domsf"/>
</dbReference>
<dbReference type="GO" id="GO:0005634">
    <property type="term" value="C:nucleus"/>
    <property type="evidence" value="ECO:0007669"/>
    <property type="project" value="TreeGrafter"/>
</dbReference>
<feature type="compositionally biased region" description="Polar residues" evidence="1">
    <location>
        <begin position="195"/>
        <end position="211"/>
    </location>
</feature>
<dbReference type="OrthoDB" id="440781at2759"/>
<feature type="domain" description="UBX" evidence="2">
    <location>
        <begin position="486"/>
        <end position="554"/>
    </location>
</feature>
<dbReference type="Pfam" id="PF00789">
    <property type="entry name" value="UBX"/>
    <property type="match status" value="1"/>
</dbReference>
<dbReference type="CDD" id="cd16118">
    <property type="entry name" value="UBX2_UBXN9"/>
    <property type="match status" value="1"/>
</dbReference>
<feature type="compositionally biased region" description="Pro residues" evidence="1">
    <location>
        <begin position="219"/>
        <end position="229"/>
    </location>
</feature>
<evidence type="ECO:0000259" key="2">
    <source>
        <dbReference type="PROSITE" id="PS50033"/>
    </source>
</evidence>
<dbReference type="EMBL" id="UYRS01018991">
    <property type="protein sequence ID" value="VDK41900.1"/>
    <property type="molecule type" value="Genomic_DNA"/>
</dbReference>
<reference evidence="5" key="1">
    <citation type="submission" date="2017-02" db="UniProtKB">
        <authorList>
            <consortium name="WormBaseParasite"/>
        </authorList>
    </citation>
    <scope>IDENTIFICATION</scope>
</reference>
<feature type="compositionally biased region" description="Polar residues" evidence="1">
    <location>
        <begin position="175"/>
        <end position="187"/>
    </location>
</feature>
<name>A0A0R3WE80_TAEAS</name>
<evidence type="ECO:0000313" key="4">
    <source>
        <dbReference type="Proteomes" id="UP000282613"/>
    </source>
</evidence>
<dbReference type="GO" id="GO:0005737">
    <property type="term" value="C:cytoplasm"/>
    <property type="evidence" value="ECO:0007669"/>
    <property type="project" value="TreeGrafter"/>
</dbReference>